<protein>
    <submittedName>
        <fullName evidence="1">Uncharacterized protein</fullName>
    </submittedName>
</protein>
<keyword evidence="2" id="KW-1185">Reference proteome</keyword>
<accession>A0ABU4T5M9</accession>
<evidence type="ECO:0000313" key="1">
    <source>
        <dbReference type="EMBL" id="MDX8033481.1"/>
    </source>
</evidence>
<reference evidence="1 2" key="1">
    <citation type="submission" date="2023-11" db="EMBL/GenBank/DDBJ databases">
        <title>Lentzea sokolovensis, sp. nov., Lentzea kristufkii, sp. nov., and Lentzea miocenensis, sp. nov., rare actinobacteria from Sokolov Coal Basin, Miocene lacustrine sediment, Czech Republic.</title>
        <authorList>
            <person name="Lara A."/>
            <person name="Kotroba L."/>
            <person name="Nouioui I."/>
            <person name="Neumann-Schaal M."/>
            <person name="Mast Y."/>
            <person name="Chronakova A."/>
        </authorList>
    </citation>
    <scope>NUCLEOTIDE SEQUENCE [LARGE SCALE GENOMIC DNA]</scope>
    <source>
        <strain evidence="1 2">BCCO 10_0856</strain>
    </source>
</reference>
<name>A0ABU4T5M9_9PSEU</name>
<sequence>MRDELVRIANEYRWFDRPSRHEQLARELRKQEAIVANLAAVNGYKTTRSASLDLVVDIEVHIWDLQRKLSSSVFKAAQAVLRTLLETLLRMKIGGQQALPPGRSSSSIH</sequence>
<proteinExistence type="predicted"/>
<organism evidence="1 2">
    <name type="scientific">Lentzea miocenica</name>
    <dbReference type="NCBI Taxonomy" id="3095431"/>
    <lineage>
        <taxon>Bacteria</taxon>
        <taxon>Bacillati</taxon>
        <taxon>Actinomycetota</taxon>
        <taxon>Actinomycetes</taxon>
        <taxon>Pseudonocardiales</taxon>
        <taxon>Pseudonocardiaceae</taxon>
        <taxon>Lentzea</taxon>
    </lineage>
</organism>
<evidence type="ECO:0000313" key="2">
    <source>
        <dbReference type="Proteomes" id="UP001285521"/>
    </source>
</evidence>
<dbReference type="RefSeq" id="WP_319968511.1">
    <property type="nucleotide sequence ID" value="NZ_JAXAVW010000021.1"/>
</dbReference>
<gene>
    <name evidence="1" type="ORF">SK803_24955</name>
</gene>
<comment type="caution">
    <text evidence="1">The sequence shown here is derived from an EMBL/GenBank/DDBJ whole genome shotgun (WGS) entry which is preliminary data.</text>
</comment>
<dbReference type="Proteomes" id="UP001285521">
    <property type="component" value="Unassembled WGS sequence"/>
</dbReference>
<dbReference type="EMBL" id="JAXAVW010000021">
    <property type="protein sequence ID" value="MDX8033481.1"/>
    <property type="molecule type" value="Genomic_DNA"/>
</dbReference>